<gene>
    <name evidence="1" type="ORF">CLV63_10535</name>
</gene>
<sequence>MSQKDWEAHCASHAAAYWRRRSMETRRELADIGDEVGELSDRELFLIGAMIYWCEGAKSKPWRRQSRAILINSDPDLIRLYLRFLSSCGWSTDRLSFRISIHESADVAAATRYWAEVVDVAVNRFQKPTLKTHKPATRRKNVGDHYHGCLVVTARQSSALYRQIEGHAQAIMCGPDRARVDLLMGRKLNQTR</sequence>
<reference evidence="1 2" key="1">
    <citation type="submission" date="2018-03" db="EMBL/GenBank/DDBJ databases">
        <title>Genomic Encyclopedia of Archaeal and Bacterial Type Strains, Phase II (KMG-II): from individual species to whole genera.</title>
        <authorList>
            <person name="Goeker M."/>
        </authorList>
    </citation>
    <scope>NUCLEOTIDE SEQUENCE [LARGE SCALE GENOMIC DNA]</scope>
    <source>
        <strain evidence="1 2">DSM 45312</strain>
    </source>
</reference>
<protein>
    <submittedName>
        <fullName evidence="1">Uncharacterized protein</fullName>
    </submittedName>
</protein>
<name>A0A2P8DMC0_9ACTN</name>
<accession>A0A2P8DMC0</accession>
<organism evidence="1 2">
    <name type="scientific">Murinocardiopsis flavida</name>
    <dbReference type="NCBI Taxonomy" id="645275"/>
    <lineage>
        <taxon>Bacteria</taxon>
        <taxon>Bacillati</taxon>
        <taxon>Actinomycetota</taxon>
        <taxon>Actinomycetes</taxon>
        <taxon>Streptosporangiales</taxon>
        <taxon>Nocardiopsidaceae</taxon>
        <taxon>Murinocardiopsis</taxon>
    </lineage>
</organism>
<dbReference type="EMBL" id="PYGA01000005">
    <property type="protein sequence ID" value="PSK98363.1"/>
    <property type="molecule type" value="Genomic_DNA"/>
</dbReference>
<comment type="caution">
    <text evidence="1">The sequence shown here is derived from an EMBL/GenBank/DDBJ whole genome shotgun (WGS) entry which is preliminary data.</text>
</comment>
<dbReference type="Proteomes" id="UP000240542">
    <property type="component" value="Unassembled WGS sequence"/>
</dbReference>
<keyword evidence="2" id="KW-1185">Reference proteome</keyword>
<dbReference type="AlphaFoldDB" id="A0A2P8DMC0"/>
<proteinExistence type="predicted"/>
<evidence type="ECO:0000313" key="1">
    <source>
        <dbReference type="EMBL" id="PSK98363.1"/>
    </source>
</evidence>
<evidence type="ECO:0000313" key="2">
    <source>
        <dbReference type="Proteomes" id="UP000240542"/>
    </source>
</evidence>
<dbReference type="RefSeq" id="WP_211301220.1">
    <property type="nucleotide sequence ID" value="NZ_PYGA01000005.1"/>
</dbReference>